<organism evidence="2 3">
    <name type="scientific">Prorocentrum cordatum</name>
    <dbReference type="NCBI Taxonomy" id="2364126"/>
    <lineage>
        <taxon>Eukaryota</taxon>
        <taxon>Sar</taxon>
        <taxon>Alveolata</taxon>
        <taxon>Dinophyceae</taxon>
        <taxon>Prorocentrales</taxon>
        <taxon>Prorocentraceae</taxon>
        <taxon>Prorocentrum</taxon>
    </lineage>
</organism>
<accession>A0ABN9SHU2</accession>
<gene>
    <name evidence="2" type="ORF">PCOR1329_LOCUS29619</name>
</gene>
<dbReference type="CDD" id="cd00014">
    <property type="entry name" value="CH_SF"/>
    <property type="match status" value="1"/>
</dbReference>
<dbReference type="EMBL" id="CAUYUJ010011160">
    <property type="protein sequence ID" value="CAK0831260.1"/>
    <property type="molecule type" value="Genomic_DNA"/>
</dbReference>
<dbReference type="SUPFAM" id="SSF47576">
    <property type="entry name" value="Calponin-homology domain, CH-domain"/>
    <property type="match status" value="1"/>
</dbReference>
<evidence type="ECO:0000313" key="2">
    <source>
        <dbReference type="EMBL" id="CAK0831260.1"/>
    </source>
</evidence>
<dbReference type="InterPro" id="IPR036872">
    <property type="entry name" value="CH_dom_sf"/>
</dbReference>
<feature type="region of interest" description="Disordered" evidence="1">
    <location>
        <begin position="191"/>
        <end position="214"/>
    </location>
</feature>
<dbReference type="Gene3D" id="1.10.418.10">
    <property type="entry name" value="Calponin-like domain"/>
    <property type="match status" value="1"/>
</dbReference>
<proteinExistence type="predicted"/>
<comment type="caution">
    <text evidence="2">The sequence shown here is derived from an EMBL/GenBank/DDBJ whole genome shotgun (WGS) entry which is preliminary data.</text>
</comment>
<sequence>ALPPPATPFARRQPSFLAPGGRRRRSEKYAQRSEGLRLCRLFFLDEQCAGGFAPAEALDQSRRQQQLEQSREDEQAVARWVHAVTGDAGALAAAEGRRPLEEALQSGEALCDLVNAVWPGQIVGTVRGEAQGGRRLLNITRFVQACPRLGVRTCSRLQTWRRARTSGVLCGVSSPWRPWPSAARSSRARACWRPRRSRPASPGSARARWRAAVE</sequence>
<dbReference type="Proteomes" id="UP001189429">
    <property type="component" value="Unassembled WGS sequence"/>
</dbReference>
<feature type="region of interest" description="Disordered" evidence="1">
    <location>
        <begin position="1"/>
        <end position="27"/>
    </location>
</feature>
<evidence type="ECO:0000313" key="3">
    <source>
        <dbReference type="Proteomes" id="UP001189429"/>
    </source>
</evidence>
<keyword evidence="3" id="KW-1185">Reference proteome</keyword>
<name>A0ABN9SHU2_9DINO</name>
<evidence type="ECO:0008006" key="4">
    <source>
        <dbReference type="Google" id="ProtNLM"/>
    </source>
</evidence>
<reference evidence="2" key="1">
    <citation type="submission" date="2023-10" db="EMBL/GenBank/DDBJ databases">
        <authorList>
            <person name="Chen Y."/>
            <person name="Shah S."/>
            <person name="Dougan E. K."/>
            <person name="Thang M."/>
            <person name="Chan C."/>
        </authorList>
    </citation>
    <scope>NUCLEOTIDE SEQUENCE [LARGE SCALE GENOMIC DNA]</scope>
</reference>
<protein>
    <recommendedName>
        <fullName evidence="4">Calponin-homology (CH) domain-containing protein</fullName>
    </recommendedName>
</protein>
<evidence type="ECO:0000256" key="1">
    <source>
        <dbReference type="SAM" id="MobiDB-lite"/>
    </source>
</evidence>
<feature type="compositionally biased region" description="Low complexity" evidence="1">
    <location>
        <begin position="199"/>
        <end position="214"/>
    </location>
</feature>
<feature type="non-terminal residue" evidence="2">
    <location>
        <position position="1"/>
    </location>
</feature>